<dbReference type="Proteomes" id="UP001165289">
    <property type="component" value="Unassembled WGS sequence"/>
</dbReference>
<dbReference type="GO" id="GO:0006303">
    <property type="term" value="P:double-strand break repair via nonhomologous end joining"/>
    <property type="evidence" value="ECO:0007669"/>
    <property type="project" value="TreeGrafter"/>
</dbReference>
<dbReference type="GO" id="GO:0000793">
    <property type="term" value="C:condensed chromosome"/>
    <property type="evidence" value="ECO:0007669"/>
    <property type="project" value="TreeGrafter"/>
</dbReference>
<dbReference type="Pfam" id="PF17906">
    <property type="entry name" value="HTH_48"/>
    <property type="match status" value="1"/>
</dbReference>
<protein>
    <recommendedName>
        <fullName evidence="1">Mos1 transposase HTH domain-containing protein</fullName>
    </recommendedName>
</protein>
<dbReference type="GO" id="GO:0003697">
    <property type="term" value="F:single-stranded DNA binding"/>
    <property type="evidence" value="ECO:0007669"/>
    <property type="project" value="TreeGrafter"/>
</dbReference>
<dbReference type="EMBL" id="JAKMXF010000111">
    <property type="protein sequence ID" value="KAI6657840.1"/>
    <property type="molecule type" value="Genomic_DNA"/>
</dbReference>
<accession>A0AAV7KAJ7</accession>
<dbReference type="Gene3D" id="1.10.10.1450">
    <property type="match status" value="1"/>
</dbReference>
<evidence type="ECO:0000259" key="1">
    <source>
        <dbReference type="Pfam" id="PF17906"/>
    </source>
</evidence>
<dbReference type="PANTHER" id="PTHR46060">
    <property type="entry name" value="MARINER MOS1 TRANSPOSASE-LIKE PROTEIN"/>
    <property type="match status" value="1"/>
</dbReference>
<dbReference type="GO" id="GO:0000729">
    <property type="term" value="P:DNA double-strand break processing"/>
    <property type="evidence" value="ECO:0007669"/>
    <property type="project" value="TreeGrafter"/>
</dbReference>
<proteinExistence type="predicted"/>
<organism evidence="2 3">
    <name type="scientific">Oopsacas minuta</name>
    <dbReference type="NCBI Taxonomy" id="111878"/>
    <lineage>
        <taxon>Eukaryota</taxon>
        <taxon>Metazoa</taxon>
        <taxon>Porifera</taxon>
        <taxon>Hexactinellida</taxon>
        <taxon>Hexasterophora</taxon>
        <taxon>Lyssacinosida</taxon>
        <taxon>Leucopsacidae</taxon>
        <taxon>Oopsacas</taxon>
    </lineage>
</organism>
<dbReference type="GO" id="GO:0000014">
    <property type="term" value="F:single-stranded DNA endodeoxyribonuclease activity"/>
    <property type="evidence" value="ECO:0007669"/>
    <property type="project" value="TreeGrafter"/>
</dbReference>
<dbReference type="AlphaFoldDB" id="A0AAV7KAJ7"/>
<dbReference type="SUPFAM" id="SSF46689">
    <property type="entry name" value="Homeodomain-like"/>
    <property type="match status" value="1"/>
</dbReference>
<dbReference type="GO" id="GO:0031297">
    <property type="term" value="P:replication fork processing"/>
    <property type="evidence" value="ECO:0007669"/>
    <property type="project" value="TreeGrafter"/>
</dbReference>
<dbReference type="InterPro" id="IPR052709">
    <property type="entry name" value="Transposase-MT_Hybrid"/>
</dbReference>
<dbReference type="GO" id="GO:0015074">
    <property type="term" value="P:DNA integration"/>
    <property type="evidence" value="ECO:0007669"/>
    <property type="project" value="TreeGrafter"/>
</dbReference>
<sequence>MNLDKEHFRAYIFIEFRRGKSPSEIHDQLLETKLDESLSRATVLRWYQRFNEERFSLKDDPRVGRPRYSTNDVHIHQIRQLNEAKPKQSVGILADATEISRESVRRILDEVMGLRKVCSVWVPYLLSKANMGSRVVCAQEIVEMIDKYSMAKLLRCWATEDENWVFLILI</sequence>
<evidence type="ECO:0000313" key="2">
    <source>
        <dbReference type="EMBL" id="KAI6657840.1"/>
    </source>
</evidence>
<keyword evidence="3" id="KW-1185">Reference proteome</keyword>
<gene>
    <name evidence="2" type="ORF">LOD99_582</name>
</gene>
<comment type="caution">
    <text evidence="2">The sequence shown here is derived from an EMBL/GenBank/DDBJ whole genome shotgun (WGS) entry which is preliminary data.</text>
</comment>
<dbReference type="GO" id="GO:0035861">
    <property type="term" value="C:site of double-strand break"/>
    <property type="evidence" value="ECO:0007669"/>
    <property type="project" value="TreeGrafter"/>
</dbReference>
<dbReference type="GO" id="GO:0042800">
    <property type="term" value="F:histone H3K4 methyltransferase activity"/>
    <property type="evidence" value="ECO:0007669"/>
    <property type="project" value="TreeGrafter"/>
</dbReference>
<dbReference type="GO" id="GO:0003690">
    <property type="term" value="F:double-stranded DNA binding"/>
    <property type="evidence" value="ECO:0007669"/>
    <property type="project" value="TreeGrafter"/>
</dbReference>
<name>A0AAV7KAJ7_9METZ</name>
<dbReference type="GO" id="GO:0044547">
    <property type="term" value="F:DNA topoisomerase binding"/>
    <property type="evidence" value="ECO:0007669"/>
    <property type="project" value="TreeGrafter"/>
</dbReference>
<dbReference type="GO" id="GO:0046975">
    <property type="term" value="F:histone H3K36 methyltransferase activity"/>
    <property type="evidence" value="ECO:0007669"/>
    <property type="project" value="TreeGrafter"/>
</dbReference>
<evidence type="ECO:0000313" key="3">
    <source>
        <dbReference type="Proteomes" id="UP001165289"/>
    </source>
</evidence>
<reference evidence="2 3" key="1">
    <citation type="journal article" date="2023" name="BMC Biol.">
        <title>The compact genome of the sponge Oopsacas minuta (Hexactinellida) is lacking key metazoan core genes.</title>
        <authorList>
            <person name="Santini S."/>
            <person name="Schenkelaars Q."/>
            <person name="Jourda C."/>
            <person name="Duchesne M."/>
            <person name="Belahbib H."/>
            <person name="Rocher C."/>
            <person name="Selva M."/>
            <person name="Riesgo A."/>
            <person name="Vervoort M."/>
            <person name="Leys S.P."/>
            <person name="Kodjabachian L."/>
            <person name="Le Bivic A."/>
            <person name="Borchiellini C."/>
            <person name="Claverie J.M."/>
            <person name="Renard E."/>
        </authorList>
    </citation>
    <scope>NUCLEOTIDE SEQUENCE [LARGE SCALE GENOMIC DNA]</scope>
    <source>
        <strain evidence="2">SPO-2</strain>
    </source>
</reference>
<dbReference type="GO" id="GO:0005634">
    <property type="term" value="C:nucleus"/>
    <property type="evidence" value="ECO:0007669"/>
    <property type="project" value="TreeGrafter"/>
</dbReference>
<dbReference type="InterPro" id="IPR041426">
    <property type="entry name" value="Mos1_HTH"/>
</dbReference>
<dbReference type="PANTHER" id="PTHR46060:SF2">
    <property type="entry name" value="HISTONE-LYSINE N-METHYLTRANSFERASE SETMAR"/>
    <property type="match status" value="1"/>
</dbReference>
<dbReference type="InterPro" id="IPR009057">
    <property type="entry name" value="Homeodomain-like_sf"/>
</dbReference>
<feature type="domain" description="Mos1 transposase HTH" evidence="1">
    <location>
        <begin position="5"/>
        <end position="52"/>
    </location>
</feature>
<dbReference type="GO" id="GO:0044774">
    <property type="term" value="P:mitotic DNA integrity checkpoint signaling"/>
    <property type="evidence" value="ECO:0007669"/>
    <property type="project" value="TreeGrafter"/>
</dbReference>